<dbReference type="AlphaFoldDB" id="A0A0A1GVD1"/>
<dbReference type="EMBL" id="AP014680">
    <property type="protein sequence ID" value="BAP86187.1"/>
    <property type="molecule type" value="Genomic_DNA"/>
</dbReference>
<evidence type="ECO:0000313" key="2">
    <source>
        <dbReference type="Proteomes" id="UP000031620"/>
    </source>
</evidence>
<organism evidence="1 2">
    <name type="scientific">Paucilactobacillus hokkaidonensis JCM 18461</name>
    <dbReference type="NCBI Taxonomy" id="1291742"/>
    <lineage>
        <taxon>Bacteria</taxon>
        <taxon>Bacillati</taxon>
        <taxon>Bacillota</taxon>
        <taxon>Bacilli</taxon>
        <taxon>Lactobacillales</taxon>
        <taxon>Lactobacillaceae</taxon>
        <taxon>Paucilactobacillus</taxon>
    </lineage>
</organism>
<proteinExistence type="predicted"/>
<dbReference type="Proteomes" id="UP000031620">
    <property type="component" value="Chromosome"/>
</dbReference>
<evidence type="ECO:0000313" key="1">
    <source>
        <dbReference type="EMBL" id="BAP86187.1"/>
    </source>
</evidence>
<sequence>MVKRINRQIITYLHFNKEPKQYCALFRFFIVYFKRANPAKNHYTIDGNREQIKYLTFIDQRGKLHLHV</sequence>
<dbReference type="KEGG" id="lho:LOOC260_116810"/>
<name>A0A0A1GVD1_9LACO</name>
<reference evidence="1 2" key="1">
    <citation type="submission" date="2014-11" db="EMBL/GenBank/DDBJ databases">
        <title>Complete genome sequence and analysis of Lactobacillus hokkaidonensis LOOC260T.</title>
        <authorList>
            <person name="Tanizawa Y."/>
            <person name="Tohno M."/>
            <person name="Kaminuma E."/>
            <person name="Nakamura Y."/>
            <person name="Arita M."/>
        </authorList>
    </citation>
    <scope>NUCLEOTIDE SEQUENCE [LARGE SCALE GENOMIC DNA]</scope>
    <source>
        <strain evidence="1 2">LOOC260</strain>
    </source>
</reference>
<gene>
    <name evidence="1" type="ORF">LOOC260_116810</name>
</gene>
<dbReference type="HOGENOM" id="CLU_2788647_0_0_9"/>
<accession>A0A0A1GVD1</accession>
<protein>
    <submittedName>
        <fullName evidence="1">Uncharacterized protein</fullName>
    </submittedName>
</protein>